<protein>
    <submittedName>
        <fullName evidence="2">Uncharacterized protein</fullName>
    </submittedName>
</protein>
<evidence type="ECO:0000313" key="3">
    <source>
        <dbReference type="Proteomes" id="UP001236076"/>
    </source>
</evidence>
<feature type="transmembrane region" description="Helical" evidence="1">
    <location>
        <begin position="15"/>
        <end position="37"/>
    </location>
</feature>
<evidence type="ECO:0000256" key="1">
    <source>
        <dbReference type="SAM" id="Phobius"/>
    </source>
</evidence>
<accession>A0AAE9PZN6</accession>
<keyword evidence="1" id="KW-1133">Transmembrane helix</keyword>
<gene>
    <name evidence="2" type="ORF">A54_42</name>
</gene>
<feature type="transmembrane region" description="Helical" evidence="1">
    <location>
        <begin position="57"/>
        <end position="80"/>
    </location>
</feature>
<proteinExistence type="predicted"/>
<dbReference type="Proteomes" id="UP001236076">
    <property type="component" value="Segment"/>
</dbReference>
<reference evidence="2 3" key="1">
    <citation type="submission" date="2022-10" db="EMBL/GenBank/DDBJ databases">
        <authorList>
            <person name="Cortes-Martin A."/>
            <person name="Buttimer C.T.H."/>
            <person name="Hill C."/>
        </authorList>
    </citation>
    <scope>NUCLEOTIDE SEQUENCE [LARGE SCALE GENOMIC DNA]</scope>
</reference>
<keyword evidence="1" id="KW-0812">Transmembrane</keyword>
<name>A0AAE9PZN6_9CAUD</name>
<sequence length="85" mass="9764">MLDLIIGVFSADVQFSLFVVVLSGLGLIGFALLRNLYKYFKIISDFYKGKRTKLKAYHFISGFVDLYFVVIFPQVIYHVVSLIFS</sequence>
<keyword evidence="1" id="KW-0472">Membrane</keyword>
<organism evidence="2 3">
    <name type="scientific">Escherichia phage A5-4</name>
    <dbReference type="NCBI Taxonomy" id="2996162"/>
    <lineage>
        <taxon>Viruses</taxon>
        <taxon>Duplodnaviria</taxon>
        <taxon>Heunggongvirae</taxon>
        <taxon>Uroviricota</taxon>
        <taxon>Caudoviricetes</taxon>
        <taxon>Vequintavirinae</taxon>
    </lineage>
</organism>
<evidence type="ECO:0000313" key="2">
    <source>
        <dbReference type="EMBL" id="UZZ64282.1"/>
    </source>
</evidence>
<keyword evidence="3" id="KW-1185">Reference proteome</keyword>
<dbReference type="EMBL" id="OP744025">
    <property type="protein sequence ID" value="UZZ64282.1"/>
    <property type="molecule type" value="Genomic_DNA"/>
</dbReference>